<dbReference type="Proteomes" id="UP000759131">
    <property type="component" value="Unassembled WGS sequence"/>
</dbReference>
<name>A0A7R9KDP4_9ACAR</name>
<evidence type="ECO:0000313" key="2">
    <source>
        <dbReference type="Proteomes" id="UP000759131"/>
    </source>
</evidence>
<dbReference type="EMBL" id="OC855086">
    <property type="protein sequence ID" value="CAD7621189.1"/>
    <property type="molecule type" value="Genomic_DNA"/>
</dbReference>
<protein>
    <submittedName>
        <fullName evidence="1">Uncharacterized protein</fullName>
    </submittedName>
</protein>
<accession>A0A7R9KDP4</accession>
<organism evidence="1">
    <name type="scientific">Medioppia subpectinata</name>
    <dbReference type="NCBI Taxonomy" id="1979941"/>
    <lineage>
        <taxon>Eukaryota</taxon>
        <taxon>Metazoa</taxon>
        <taxon>Ecdysozoa</taxon>
        <taxon>Arthropoda</taxon>
        <taxon>Chelicerata</taxon>
        <taxon>Arachnida</taxon>
        <taxon>Acari</taxon>
        <taxon>Acariformes</taxon>
        <taxon>Sarcoptiformes</taxon>
        <taxon>Oribatida</taxon>
        <taxon>Brachypylina</taxon>
        <taxon>Oppioidea</taxon>
        <taxon>Oppiidae</taxon>
        <taxon>Medioppia</taxon>
    </lineage>
</organism>
<gene>
    <name evidence="1" type="ORF">OSB1V03_LOCUS1663</name>
</gene>
<keyword evidence="2" id="KW-1185">Reference proteome</keyword>
<dbReference type="EMBL" id="CAJPIZ010000511">
    <property type="protein sequence ID" value="CAG2101619.1"/>
    <property type="molecule type" value="Genomic_DNA"/>
</dbReference>
<reference evidence="1" key="1">
    <citation type="submission" date="2020-11" db="EMBL/GenBank/DDBJ databases">
        <authorList>
            <person name="Tran Van P."/>
        </authorList>
    </citation>
    <scope>NUCLEOTIDE SEQUENCE</scope>
</reference>
<evidence type="ECO:0000313" key="1">
    <source>
        <dbReference type="EMBL" id="CAD7621189.1"/>
    </source>
</evidence>
<proteinExistence type="predicted"/>
<sequence length="197" mass="22442">MMIAEENPIDYGEQANTDAVQLRVYNLVLPIGTIMDAAEKRYKKQGLTVPIKLYDDVKEFAMTTIPWIFEQFKAVTNESVRERVTAQFVGEVHGFNYLSKRLDKIRLSTPLNITGSSENLLGRIKALEGFMHFSLDDEIANASHPVWTAFHSRIKEFMTAEFPKLYKAIDKIPFEEAKQANLQVLIQDLSHAVIPPL</sequence>
<dbReference type="AlphaFoldDB" id="A0A7R9KDP4"/>